<dbReference type="Proteomes" id="UP000199114">
    <property type="component" value="Unassembled WGS sequence"/>
</dbReference>
<sequence length="66" mass="6798">MERVSELLRYAAGLVLIAGGIVGTIASLMGIETISPAYFAVAIAAGAGALPEAERALCRIRSRLPV</sequence>
<dbReference type="RefSeq" id="WP_090617154.1">
    <property type="nucleotide sequence ID" value="NZ_FOFD01000002.1"/>
</dbReference>
<protein>
    <submittedName>
        <fullName evidence="2">Uncharacterized protein</fullName>
    </submittedName>
</protein>
<proteinExistence type="predicted"/>
<name>A0A1H9H3Y3_9EURY</name>
<keyword evidence="1" id="KW-0472">Membrane</keyword>
<dbReference type="EMBL" id="FOFD01000002">
    <property type="protein sequence ID" value="SEQ57040.1"/>
    <property type="molecule type" value="Genomic_DNA"/>
</dbReference>
<feature type="transmembrane region" description="Helical" evidence="1">
    <location>
        <begin position="37"/>
        <end position="53"/>
    </location>
</feature>
<feature type="transmembrane region" description="Helical" evidence="1">
    <location>
        <begin position="7"/>
        <end position="31"/>
    </location>
</feature>
<keyword evidence="1" id="KW-1133">Transmembrane helix</keyword>
<dbReference type="AlphaFoldDB" id="A0A1H9H3Y3"/>
<accession>A0A1H9H3Y3</accession>
<keyword evidence="1" id="KW-0812">Transmembrane</keyword>
<evidence type="ECO:0000313" key="3">
    <source>
        <dbReference type="Proteomes" id="UP000199114"/>
    </source>
</evidence>
<reference evidence="3" key="1">
    <citation type="submission" date="2016-10" db="EMBL/GenBank/DDBJ databases">
        <authorList>
            <person name="Varghese N."/>
            <person name="Submissions S."/>
        </authorList>
    </citation>
    <scope>NUCLEOTIDE SEQUENCE [LARGE SCALE GENOMIC DNA]</scope>
    <source>
        <strain evidence="3">DSM 25055</strain>
    </source>
</reference>
<keyword evidence="3" id="KW-1185">Reference proteome</keyword>
<evidence type="ECO:0000256" key="1">
    <source>
        <dbReference type="SAM" id="Phobius"/>
    </source>
</evidence>
<organism evidence="2 3">
    <name type="scientific">Natrinema salaciae</name>
    <dbReference type="NCBI Taxonomy" id="1186196"/>
    <lineage>
        <taxon>Archaea</taxon>
        <taxon>Methanobacteriati</taxon>
        <taxon>Methanobacteriota</taxon>
        <taxon>Stenosarchaea group</taxon>
        <taxon>Halobacteria</taxon>
        <taxon>Halobacteriales</taxon>
        <taxon>Natrialbaceae</taxon>
        <taxon>Natrinema</taxon>
    </lineage>
</organism>
<evidence type="ECO:0000313" key="2">
    <source>
        <dbReference type="EMBL" id="SEQ57040.1"/>
    </source>
</evidence>
<gene>
    <name evidence="2" type="ORF">SAMN04489841_2087</name>
</gene>